<keyword evidence="8" id="KW-1185">Reference proteome</keyword>
<feature type="domain" description="BPL/LPL catalytic" evidence="6">
    <location>
        <begin position="38"/>
        <end position="223"/>
    </location>
</feature>
<evidence type="ECO:0000256" key="1">
    <source>
        <dbReference type="ARBA" id="ARBA00004821"/>
    </source>
</evidence>
<dbReference type="OrthoDB" id="19908at2759"/>
<dbReference type="AlphaFoldDB" id="A0A0D2JXJ2"/>
<dbReference type="SUPFAM" id="SSF55681">
    <property type="entry name" value="Class II aaRS and biotin synthetases"/>
    <property type="match status" value="1"/>
</dbReference>
<dbReference type="InterPro" id="IPR020605">
    <property type="entry name" value="Octanoyltransferase_CS"/>
</dbReference>
<organism evidence="7 8">
    <name type="scientific">Monoraphidium neglectum</name>
    <dbReference type="NCBI Taxonomy" id="145388"/>
    <lineage>
        <taxon>Eukaryota</taxon>
        <taxon>Viridiplantae</taxon>
        <taxon>Chlorophyta</taxon>
        <taxon>core chlorophytes</taxon>
        <taxon>Chlorophyceae</taxon>
        <taxon>CS clade</taxon>
        <taxon>Sphaeropleales</taxon>
        <taxon>Selenastraceae</taxon>
        <taxon>Monoraphidium</taxon>
    </lineage>
</organism>
<dbReference type="PANTHER" id="PTHR10993">
    <property type="entry name" value="OCTANOYLTRANSFERASE"/>
    <property type="match status" value="1"/>
</dbReference>
<dbReference type="InterPro" id="IPR000544">
    <property type="entry name" value="Octanoyltransferase"/>
</dbReference>
<dbReference type="Proteomes" id="UP000054498">
    <property type="component" value="Unassembled WGS sequence"/>
</dbReference>
<evidence type="ECO:0000313" key="8">
    <source>
        <dbReference type="Proteomes" id="UP000054498"/>
    </source>
</evidence>
<dbReference type="GO" id="GO:0033819">
    <property type="term" value="F:lipoyl(octanoyl) transferase activity"/>
    <property type="evidence" value="ECO:0007669"/>
    <property type="project" value="UniProtKB-EC"/>
</dbReference>
<evidence type="ECO:0000256" key="3">
    <source>
        <dbReference type="ARBA" id="ARBA00012334"/>
    </source>
</evidence>
<evidence type="ECO:0000256" key="4">
    <source>
        <dbReference type="ARBA" id="ARBA00022679"/>
    </source>
</evidence>
<accession>A0A0D2JXJ2</accession>
<evidence type="ECO:0000259" key="6">
    <source>
        <dbReference type="PROSITE" id="PS51733"/>
    </source>
</evidence>
<comment type="pathway">
    <text evidence="1">Protein modification; protein lipoylation via endogenous pathway; protein N(6)-(lipoyl)lysine from octanoyl-[acyl-carrier-protein]: step 1/2.</text>
</comment>
<dbReference type="Gene3D" id="3.30.930.10">
    <property type="entry name" value="Bira Bifunctional Protein, Domain 2"/>
    <property type="match status" value="1"/>
</dbReference>
<dbReference type="PROSITE" id="PS01313">
    <property type="entry name" value="LIPB"/>
    <property type="match status" value="1"/>
</dbReference>
<dbReference type="NCBIfam" id="TIGR00214">
    <property type="entry name" value="lipB"/>
    <property type="match status" value="1"/>
</dbReference>
<dbReference type="UniPathway" id="UPA00538">
    <property type="reaction ID" value="UER00592"/>
</dbReference>
<evidence type="ECO:0000313" key="7">
    <source>
        <dbReference type="EMBL" id="KIZ03358.1"/>
    </source>
</evidence>
<dbReference type="PANTHER" id="PTHR10993:SF15">
    <property type="entry name" value="OCTANOYLTRANSFERASE LIP2, MITOCHONDRIAL"/>
    <property type="match status" value="1"/>
</dbReference>
<dbReference type="RefSeq" id="XP_013902377.1">
    <property type="nucleotide sequence ID" value="XM_014046923.1"/>
</dbReference>
<dbReference type="GO" id="GO:0009249">
    <property type="term" value="P:protein lipoylation"/>
    <property type="evidence" value="ECO:0007669"/>
    <property type="project" value="InterPro"/>
</dbReference>
<dbReference type="CDD" id="cd16444">
    <property type="entry name" value="LipB"/>
    <property type="match status" value="1"/>
</dbReference>
<dbReference type="InterPro" id="IPR004143">
    <property type="entry name" value="BPL_LPL_catalytic"/>
</dbReference>
<keyword evidence="5 7" id="KW-0012">Acyltransferase</keyword>
<dbReference type="HAMAP" id="MF_00013">
    <property type="entry name" value="LipB"/>
    <property type="match status" value="1"/>
</dbReference>
<reference evidence="7 8" key="1">
    <citation type="journal article" date="2013" name="BMC Genomics">
        <title>Reconstruction of the lipid metabolism for the microalga Monoraphidium neglectum from its genome sequence reveals characteristics suitable for biofuel production.</title>
        <authorList>
            <person name="Bogen C."/>
            <person name="Al-Dilaimi A."/>
            <person name="Albersmeier A."/>
            <person name="Wichmann J."/>
            <person name="Grundmann M."/>
            <person name="Rupp O."/>
            <person name="Lauersen K.J."/>
            <person name="Blifernez-Klassen O."/>
            <person name="Kalinowski J."/>
            <person name="Goesmann A."/>
            <person name="Mussgnug J.H."/>
            <person name="Kruse O."/>
        </authorList>
    </citation>
    <scope>NUCLEOTIDE SEQUENCE [LARGE SCALE GENOMIC DNA]</scope>
    <source>
        <strain evidence="7 8">SAG 48.87</strain>
    </source>
</reference>
<dbReference type="EC" id="2.3.1.181" evidence="3"/>
<sequence>MAGAARPVLAVVDLTAGLVGYGAALRLQERLADLRREGAVPDTLLLLQHEPVYTVGKRGSLADFRNGVEAVTSHGAAVAHVPRGGETTYHGPGQLVAYPVLALRGLGLGARAYVEALEDAVIAVAGAWGVPARGRVPGRTGVWVGERKLGAVGVRISRGATTHGLALNVDTDLSAFAAIVPCGAPDRAATSLAAEVRAAAPLGLAAPAAQLTEALARTLRCGGVERVAGLGGLSPLLAEEFACLSQGSAATAAAAAAAADSVDAAAL</sequence>
<proteinExistence type="inferred from homology"/>
<comment type="similarity">
    <text evidence="2">Belongs to the LipB family.</text>
</comment>
<dbReference type="PROSITE" id="PS51733">
    <property type="entry name" value="BPL_LPL_CATALYTIC"/>
    <property type="match status" value="1"/>
</dbReference>
<dbReference type="EMBL" id="KK100867">
    <property type="protein sequence ID" value="KIZ03358.1"/>
    <property type="molecule type" value="Genomic_DNA"/>
</dbReference>
<name>A0A0D2JXJ2_9CHLO</name>
<evidence type="ECO:0000256" key="2">
    <source>
        <dbReference type="ARBA" id="ARBA00007907"/>
    </source>
</evidence>
<dbReference type="GeneID" id="25737479"/>
<dbReference type="InterPro" id="IPR045864">
    <property type="entry name" value="aa-tRNA-synth_II/BPL/LPL"/>
</dbReference>
<evidence type="ECO:0000256" key="5">
    <source>
        <dbReference type="ARBA" id="ARBA00023315"/>
    </source>
</evidence>
<dbReference type="KEGG" id="mng:MNEG_4602"/>
<dbReference type="STRING" id="145388.A0A0D2JXJ2"/>
<keyword evidence="4 7" id="KW-0808">Transferase</keyword>
<gene>
    <name evidence="7" type="ORF">MNEG_4602</name>
</gene>
<dbReference type="Pfam" id="PF21948">
    <property type="entry name" value="LplA-B_cat"/>
    <property type="match status" value="1"/>
</dbReference>
<dbReference type="NCBIfam" id="NF010925">
    <property type="entry name" value="PRK14345.1"/>
    <property type="match status" value="1"/>
</dbReference>
<protein>
    <recommendedName>
        <fullName evidence="3">lipoyl(octanoyl) transferase</fullName>
        <ecNumber evidence="3">2.3.1.181</ecNumber>
    </recommendedName>
</protein>